<dbReference type="CDD" id="cd06529">
    <property type="entry name" value="S24_LexA-like"/>
    <property type="match status" value="1"/>
</dbReference>
<dbReference type="InterPro" id="IPR050077">
    <property type="entry name" value="LexA_repressor"/>
</dbReference>
<evidence type="ECO:0000256" key="2">
    <source>
        <dbReference type="ARBA" id="ARBA00022763"/>
    </source>
</evidence>
<dbReference type="InterPro" id="IPR015927">
    <property type="entry name" value="Peptidase_S24_S26A/B/C"/>
</dbReference>
<keyword evidence="11" id="KW-1185">Reference proteome</keyword>
<feature type="compositionally biased region" description="Basic and acidic residues" evidence="8">
    <location>
        <begin position="1"/>
        <end position="10"/>
    </location>
</feature>
<evidence type="ECO:0000256" key="8">
    <source>
        <dbReference type="SAM" id="MobiDB-lite"/>
    </source>
</evidence>
<comment type="caution">
    <text evidence="10">The sequence shown here is derived from an EMBL/GenBank/DDBJ whole genome shotgun (WGS) entry which is preliminary data.</text>
</comment>
<dbReference type="GO" id="GO:0016787">
    <property type="term" value="F:hydrolase activity"/>
    <property type="evidence" value="ECO:0007669"/>
    <property type="project" value="UniProtKB-KW"/>
</dbReference>
<evidence type="ECO:0000256" key="4">
    <source>
        <dbReference type="ARBA" id="ARBA00022813"/>
    </source>
</evidence>
<dbReference type="GO" id="GO:0006355">
    <property type="term" value="P:regulation of DNA-templated transcription"/>
    <property type="evidence" value="ECO:0007669"/>
    <property type="project" value="InterPro"/>
</dbReference>
<dbReference type="InterPro" id="IPR006197">
    <property type="entry name" value="Peptidase_S24_LexA"/>
</dbReference>
<dbReference type="PANTHER" id="PTHR33516">
    <property type="entry name" value="LEXA REPRESSOR"/>
    <property type="match status" value="1"/>
</dbReference>
<keyword evidence="4 7" id="KW-0068">Autocatalytic cleavage</keyword>
<dbReference type="SUPFAM" id="SSF51306">
    <property type="entry name" value="LexA/Signal peptidase"/>
    <property type="match status" value="1"/>
</dbReference>
<dbReference type="PATRIC" id="fig|45073.5.peg.2861"/>
<evidence type="ECO:0000313" key="10">
    <source>
        <dbReference type="EMBL" id="KTD45218.1"/>
    </source>
</evidence>
<keyword evidence="3 7" id="KW-0378">Hydrolase</keyword>
<comment type="similarity">
    <text evidence="1 7">Belongs to the peptidase S24 family.</text>
</comment>
<dbReference type="NCBIfam" id="NF007621">
    <property type="entry name" value="PRK10276.1"/>
    <property type="match status" value="1"/>
</dbReference>
<name>A0A0W0XL44_9GAMM</name>
<accession>A0A0W0XL44</accession>
<feature type="region of interest" description="Disordered" evidence="8">
    <location>
        <begin position="1"/>
        <end position="23"/>
    </location>
</feature>
<keyword evidence="6" id="KW-0742">SOS response</keyword>
<evidence type="ECO:0000256" key="1">
    <source>
        <dbReference type="ARBA" id="ARBA00007484"/>
    </source>
</evidence>
<sequence>MRGGKREGSGRPRGSNQYGESTKAMRIPMSRIEEVKCLITGANPASIPLYSCKVKAGFPSPADDYIEAYISLNEFLIKHPSSTFLLTASGDSMKDAGIVNGDLLVVDRSLEPAHGRIVIAAVDGELTVKRLSRINGQVQLMPENSAFLPIDITENQDLIIWGVVTHVIHQTL</sequence>
<dbReference type="Pfam" id="PF00717">
    <property type="entry name" value="Peptidase_S24"/>
    <property type="match status" value="1"/>
</dbReference>
<protein>
    <submittedName>
        <fullName evidence="10">SOS error prone mutagenesis protein UmuD (RumA)</fullName>
    </submittedName>
</protein>
<dbReference type="InterPro" id="IPR036286">
    <property type="entry name" value="LexA/Signal_pep-like_sf"/>
</dbReference>
<dbReference type="PRINTS" id="PR00726">
    <property type="entry name" value="LEXASERPTASE"/>
</dbReference>
<dbReference type="STRING" id="45073.Lqui_2689"/>
<dbReference type="GO" id="GO:0003677">
    <property type="term" value="F:DNA binding"/>
    <property type="evidence" value="ECO:0007669"/>
    <property type="project" value="InterPro"/>
</dbReference>
<evidence type="ECO:0000256" key="5">
    <source>
        <dbReference type="ARBA" id="ARBA00023204"/>
    </source>
</evidence>
<dbReference type="PANTHER" id="PTHR33516:SF2">
    <property type="entry name" value="LEXA REPRESSOR-RELATED"/>
    <property type="match status" value="1"/>
</dbReference>
<dbReference type="AlphaFoldDB" id="A0A0W0XL44"/>
<dbReference type="GO" id="GO:0006281">
    <property type="term" value="P:DNA repair"/>
    <property type="evidence" value="ECO:0007669"/>
    <property type="project" value="UniProtKB-KW"/>
</dbReference>
<dbReference type="Gene3D" id="2.10.109.10">
    <property type="entry name" value="Umud Fragment, subunit A"/>
    <property type="match status" value="1"/>
</dbReference>
<organism evidence="10 11">
    <name type="scientific">Legionella quinlivanii</name>
    <dbReference type="NCBI Taxonomy" id="45073"/>
    <lineage>
        <taxon>Bacteria</taxon>
        <taxon>Pseudomonadati</taxon>
        <taxon>Pseudomonadota</taxon>
        <taxon>Gammaproteobacteria</taxon>
        <taxon>Legionellales</taxon>
        <taxon>Legionellaceae</taxon>
        <taxon>Legionella</taxon>
    </lineage>
</organism>
<reference evidence="10 11" key="1">
    <citation type="submission" date="2015-11" db="EMBL/GenBank/DDBJ databases">
        <title>Genomic analysis of 38 Legionella species identifies large and diverse effector repertoires.</title>
        <authorList>
            <person name="Burstein D."/>
            <person name="Amaro F."/>
            <person name="Zusman T."/>
            <person name="Lifshitz Z."/>
            <person name="Cohen O."/>
            <person name="Gilbert J.A."/>
            <person name="Pupko T."/>
            <person name="Shuman H.A."/>
            <person name="Segal G."/>
        </authorList>
    </citation>
    <scope>NUCLEOTIDE SEQUENCE [LARGE SCALE GENOMIC DNA]</scope>
    <source>
        <strain evidence="10 11">CDC#1442-AUS-E</strain>
    </source>
</reference>
<dbReference type="InterPro" id="IPR039418">
    <property type="entry name" value="LexA-like"/>
</dbReference>
<evidence type="ECO:0000256" key="6">
    <source>
        <dbReference type="ARBA" id="ARBA00023236"/>
    </source>
</evidence>
<gene>
    <name evidence="10" type="ORF">Lqui_2689</name>
</gene>
<dbReference type="OrthoDB" id="9787787at2"/>
<evidence type="ECO:0000313" key="11">
    <source>
        <dbReference type="Proteomes" id="UP000054618"/>
    </source>
</evidence>
<dbReference type="GO" id="GO:0009432">
    <property type="term" value="P:SOS response"/>
    <property type="evidence" value="ECO:0007669"/>
    <property type="project" value="UniProtKB-KW"/>
</dbReference>
<evidence type="ECO:0000259" key="9">
    <source>
        <dbReference type="Pfam" id="PF00717"/>
    </source>
</evidence>
<dbReference type="EMBL" id="LNYS01000025">
    <property type="protein sequence ID" value="KTD45218.1"/>
    <property type="molecule type" value="Genomic_DNA"/>
</dbReference>
<evidence type="ECO:0000256" key="3">
    <source>
        <dbReference type="ARBA" id="ARBA00022801"/>
    </source>
</evidence>
<evidence type="ECO:0000256" key="7">
    <source>
        <dbReference type="RuleBase" id="RU003991"/>
    </source>
</evidence>
<keyword evidence="5" id="KW-0234">DNA repair</keyword>
<proteinExistence type="inferred from homology"/>
<dbReference type="Proteomes" id="UP000054618">
    <property type="component" value="Unassembled WGS sequence"/>
</dbReference>
<feature type="domain" description="Peptidase S24/S26A/S26B/S26C" evidence="9">
    <location>
        <begin position="48"/>
        <end position="164"/>
    </location>
</feature>
<keyword evidence="2" id="KW-0227">DNA damage</keyword>